<evidence type="ECO:0000313" key="1">
    <source>
        <dbReference type="EMBL" id="KRW98368.1"/>
    </source>
</evidence>
<accession>A0A0V0Q842</accession>
<proteinExistence type="predicted"/>
<dbReference type="Proteomes" id="UP000054937">
    <property type="component" value="Unassembled WGS sequence"/>
</dbReference>
<protein>
    <submittedName>
        <fullName evidence="1">Uncharacterized protein</fullName>
    </submittedName>
</protein>
<name>A0A0V0Q842_PSEPJ</name>
<dbReference type="AlphaFoldDB" id="A0A0V0Q842"/>
<dbReference type="InParanoid" id="A0A0V0Q842"/>
<keyword evidence="2" id="KW-1185">Reference proteome</keyword>
<organism evidence="1 2">
    <name type="scientific">Pseudocohnilembus persalinus</name>
    <name type="common">Ciliate</name>
    <dbReference type="NCBI Taxonomy" id="266149"/>
    <lineage>
        <taxon>Eukaryota</taxon>
        <taxon>Sar</taxon>
        <taxon>Alveolata</taxon>
        <taxon>Ciliophora</taxon>
        <taxon>Intramacronucleata</taxon>
        <taxon>Oligohymenophorea</taxon>
        <taxon>Scuticociliatia</taxon>
        <taxon>Philasterida</taxon>
        <taxon>Pseudocohnilembidae</taxon>
        <taxon>Pseudocohnilembus</taxon>
    </lineage>
</organism>
<comment type="caution">
    <text evidence="1">The sequence shown here is derived from an EMBL/GenBank/DDBJ whole genome shotgun (WGS) entry which is preliminary data.</text>
</comment>
<reference evidence="1 2" key="1">
    <citation type="journal article" date="2015" name="Sci. Rep.">
        <title>Genome of the facultative scuticociliatosis pathogen Pseudocohnilembus persalinus provides insight into its virulence through horizontal gene transfer.</title>
        <authorList>
            <person name="Xiong J."/>
            <person name="Wang G."/>
            <person name="Cheng J."/>
            <person name="Tian M."/>
            <person name="Pan X."/>
            <person name="Warren A."/>
            <person name="Jiang C."/>
            <person name="Yuan D."/>
            <person name="Miao W."/>
        </authorList>
    </citation>
    <scope>NUCLEOTIDE SEQUENCE [LARGE SCALE GENOMIC DNA]</scope>
    <source>
        <strain evidence="1">36N120E</strain>
    </source>
</reference>
<sequence length="581" mass="69033">MIEWLIVCSLSNLVKSQFYESKLDTLTSDKFKEYSLSNPKGPFVHTNSINNVKYIGVSHIPDPLFENKLRDMKFKRPPQNSRVIQFIGEQNQINELQISEVIQQLKLQLESKYEFVDLRKFQGKDSNIQEQIKNLKKNQICLVDQNYGILNDQQQEWDKNYITPTVTFYIKQGINIKDNNIYYPGSSKRESIFHSIRDYTLYHEISIQDQELLQKLEYIINIDDMWYLLDTRRITSIPKQKMRPLYNMWHARINSQIQENPFQGEKLQLNQDYIEQKYEIPQKDIDQSKCHFDHINKIFHINGFSVKRHIPYIVDQIEDIKQFESYIDPKYLHQDMAIKMPGTDYRIPKELGPVAKEFTEKVARMFKSYSQHHDDMYAYLTVSNGIQEPFLAQRRPGMHADGFKSYLTHEQGEINDTVFLACNAVCPVFYIEDFETEHLDPGKDDLWCNFSSKCEKPYWDGLKPYQIAMVDGFNLHSVAVNKSFQTIQRIFIRIMYSVSKYDRLGNLKNPLFDYNWDMKPQPIQMPPVFWGERQPQYNIQNSKNEELKQSVQKGEKIIYYSDGLWDKVQQKQELHDQKINQ</sequence>
<gene>
    <name evidence="1" type="ORF">PPERSA_03540</name>
</gene>
<evidence type="ECO:0000313" key="2">
    <source>
        <dbReference type="Proteomes" id="UP000054937"/>
    </source>
</evidence>
<dbReference type="EMBL" id="LDAU01000253">
    <property type="protein sequence ID" value="KRW98368.1"/>
    <property type="molecule type" value="Genomic_DNA"/>
</dbReference>